<organism evidence="5 6">
    <name type="scientific">Gemmatirosa kalamazoonensis</name>
    <dbReference type="NCBI Taxonomy" id="861299"/>
    <lineage>
        <taxon>Bacteria</taxon>
        <taxon>Pseudomonadati</taxon>
        <taxon>Gemmatimonadota</taxon>
        <taxon>Gemmatimonadia</taxon>
        <taxon>Gemmatimonadales</taxon>
        <taxon>Gemmatimonadaceae</taxon>
        <taxon>Gemmatirosa</taxon>
    </lineage>
</organism>
<dbReference type="eggNOG" id="COG4464">
    <property type="taxonomic scope" value="Bacteria"/>
</dbReference>
<dbReference type="Gene3D" id="3.20.20.140">
    <property type="entry name" value="Metal-dependent hydrolases"/>
    <property type="match status" value="1"/>
</dbReference>
<dbReference type="Proteomes" id="UP000019151">
    <property type="component" value="Chromosome"/>
</dbReference>
<dbReference type="AlphaFoldDB" id="W0RKT9"/>
<evidence type="ECO:0000256" key="4">
    <source>
        <dbReference type="ARBA" id="ARBA00051722"/>
    </source>
</evidence>
<dbReference type="InParanoid" id="W0RKT9"/>
<dbReference type="InterPro" id="IPR016667">
    <property type="entry name" value="Caps_polysacc_synth_CpsB/CapC"/>
</dbReference>
<dbReference type="OrthoDB" id="9788539at2"/>
<reference evidence="5 6" key="1">
    <citation type="journal article" date="2014" name="Genome Announc.">
        <title>Genome Sequence and Methylome of Soil Bacterium Gemmatirosa kalamazoonensis KBS708T, a Member of the Rarely Cultivated Gemmatimonadetes Phylum.</title>
        <authorList>
            <person name="Debruyn J.M."/>
            <person name="Radosevich M."/>
            <person name="Wommack K.E."/>
            <person name="Polson S.W."/>
            <person name="Hauser L.J."/>
            <person name="Fawaz M.N."/>
            <person name="Korlach J."/>
            <person name="Tsai Y.C."/>
        </authorList>
    </citation>
    <scope>NUCLEOTIDE SEQUENCE [LARGE SCALE GENOMIC DNA]</scope>
    <source>
        <strain evidence="5 6">KBS708</strain>
    </source>
</reference>
<dbReference type="FunCoup" id="W0RKT9">
    <property type="interactions" value="73"/>
</dbReference>
<proteinExistence type="inferred from homology"/>
<dbReference type="KEGG" id="gba:J421_3520"/>
<name>W0RKT9_9BACT</name>
<evidence type="ECO:0000256" key="1">
    <source>
        <dbReference type="ARBA" id="ARBA00005750"/>
    </source>
</evidence>
<accession>W0RKT9</accession>
<comment type="similarity">
    <text evidence="1">Belongs to the metallo-dependent hydrolases superfamily. CpsB/CapC family.</text>
</comment>
<dbReference type="Pfam" id="PF19567">
    <property type="entry name" value="CpsB_CapC"/>
    <property type="match status" value="1"/>
</dbReference>
<dbReference type="STRING" id="861299.J421_3520"/>
<comment type="catalytic activity">
    <reaction evidence="4">
        <text>O-phospho-L-tyrosyl-[protein] + H2O = L-tyrosyl-[protein] + phosphate</text>
        <dbReference type="Rhea" id="RHEA:10684"/>
        <dbReference type="Rhea" id="RHEA-COMP:10136"/>
        <dbReference type="Rhea" id="RHEA-COMP:20101"/>
        <dbReference type="ChEBI" id="CHEBI:15377"/>
        <dbReference type="ChEBI" id="CHEBI:43474"/>
        <dbReference type="ChEBI" id="CHEBI:46858"/>
        <dbReference type="ChEBI" id="CHEBI:61978"/>
        <dbReference type="EC" id="3.1.3.48"/>
    </reaction>
</comment>
<dbReference type="EC" id="3.1.3.48" evidence="2"/>
<evidence type="ECO:0000313" key="6">
    <source>
        <dbReference type="Proteomes" id="UP000019151"/>
    </source>
</evidence>
<sequence>MIDLHTHLLPGVDDGAATEEASLRVLRRFAADGVRLVACTPHLRASRAHAVTADALDEKHDALRAVAPPEVTLVRGWEIMLDEPGVDLARPHLSLGGSSAVLVEFPGAVPVHADRELFRISMSGVVPVLAHPERYVGCTPQSARAWRAAGAALQVDAVMLLGTGTRARLARALLADGLVDLVASDNHGDGRSMALARDWLTAHGGAEQSDLLLRVNPERLLRNERPVPVPPLPIPTGALRLLRLWIAGRADRPSA</sequence>
<evidence type="ECO:0000313" key="5">
    <source>
        <dbReference type="EMBL" id="AHG91057.1"/>
    </source>
</evidence>
<protein>
    <recommendedName>
        <fullName evidence="2">protein-tyrosine-phosphatase</fullName>
        <ecNumber evidence="2">3.1.3.48</ecNumber>
    </recommendedName>
</protein>
<dbReference type="PANTHER" id="PTHR39181:SF1">
    <property type="entry name" value="TYROSINE-PROTEIN PHOSPHATASE YWQE"/>
    <property type="match status" value="1"/>
</dbReference>
<keyword evidence="6" id="KW-1185">Reference proteome</keyword>
<evidence type="ECO:0000256" key="2">
    <source>
        <dbReference type="ARBA" id="ARBA00013064"/>
    </source>
</evidence>
<evidence type="ECO:0000256" key="3">
    <source>
        <dbReference type="ARBA" id="ARBA00022801"/>
    </source>
</evidence>
<gene>
    <name evidence="5" type="ORF">J421_3520</name>
</gene>
<dbReference type="SUPFAM" id="SSF89550">
    <property type="entry name" value="PHP domain-like"/>
    <property type="match status" value="1"/>
</dbReference>
<dbReference type="GO" id="GO:0004725">
    <property type="term" value="F:protein tyrosine phosphatase activity"/>
    <property type="evidence" value="ECO:0007669"/>
    <property type="project" value="UniProtKB-EC"/>
</dbReference>
<dbReference type="EMBL" id="CP007128">
    <property type="protein sequence ID" value="AHG91057.1"/>
    <property type="molecule type" value="Genomic_DNA"/>
</dbReference>
<dbReference type="HOGENOM" id="CLU_085966_1_0_0"/>
<keyword evidence="3" id="KW-0378">Hydrolase</keyword>
<dbReference type="PANTHER" id="PTHR39181">
    <property type="entry name" value="TYROSINE-PROTEIN PHOSPHATASE YWQE"/>
    <property type="match status" value="1"/>
</dbReference>
<dbReference type="GO" id="GO:0030145">
    <property type="term" value="F:manganese ion binding"/>
    <property type="evidence" value="ECO:0007669"/>
    <property type="project" value="InterPro"/>
</dbReference>
<dbReference type="RefSeq" id="WP_025412516.1">
    <property type="nucleotide sequence ID" value="NZ_CP007128.1"/>
</dbReference>
<dbReference type="InterPro" id="IPR016195">
    <property type="entry name" value="Pol/histidinol_Pase-like"/>
</dbReference>